<dbReference type="GO" id="GO:0022857">
    <property type="term" value="F:transmembrane transporter activity"/>
    <property type="evidence" value="ECO:0007669"/>
    <property type="project" value="InterPro"/>
</dbReference>
<comment type="caution">
    <text evidence="2">The sequence shown here is derived from an EMBL/GenBank/DDBJ whole genome shotgun (WGS) entry which is preliminary data.</text>
</comment>
<dbReference type="InterPro" id="IPR013611">
    <property type="entry name" value="Transp-assoc_OB_typ2"/>
</dbReference>
<dbReference type="Pfam" id="PF08402">
    <property type="entry name" value="TOBE_2"/>
    <property type="match status" value="1"/>
</dbReference>
<proteinExistence type="predicted"/>
<accession>A0A0F9RXR4</accession>
<dbReference type="GO" id="GO:0043190">
    <property type="term" value="C:ATP-binding cassette (ABC) transporter complex"/>
    <property type="evidence" value="ECO:0007669"/>
    <property type="project" value="InterPro"/>
</dbReference>
<evidence type="ECO:0000259" key="1">
    <source>
        <dbReference type="Pfam" id="PF08402"/>
    </source>
</evidence>
<organism evidence="2">
    <name type="scientific">marine sediment metagenome</name>
    <dbReference type="NCBI Taxonomy" id="412755"/>
    <lineage>
        <taxon>unclassified sequences</taxon>
        <taxon>metagenomes</taxon>
        <taxon>ecological metagenomes</taxon>
    </lineage>
</organism>
<reference evidence="2" key="1">
    <citation type="journal article" date="2015" name="Nature">
        <title>Complex archaea that bridge the gap between prokaryotes and eukaryotes.</title>
        <authorList>
            <person name="Spang A."/>
            <person name="Saw J.H."/>
            <person name="Jorgensen S.L."/>
            <person name="Zaremba-Niedzwiedzka K."/>
            <person name="Martijn J."/>
            <person name="Lind A.E."/>
            <person name="van Eijk R."/>
            <person name="Schleper C."/>
            <person name="Guy L."/>
            <person name="Ettema T.J."/>
        </authorList>
    </citation>
    <scope>NUCLEOTIDE SEQUENCE</scope>
</reference>
<dbReference type="SUPFAM" id="SSF50331">
    <property type="entry name" value="MOP-like"/>
    <property type="match status" value="1"/>
</dbReference>
<evidence type="ECO:0000313" key="2">
    <source>
        <dbReference type="EMBL" id="KKN29716.1"/>
    </source>
</evidence>
<dbReference type="AlphaFoldDB" id="A0A0F9RXR4"/>
<dbReference type="InterPro" id="IPR008995">
    <property type="entry name" value="Mo/tungstate-bd_C_term_dom"/>
</dbReference>
<protein>
    <recommendedName>
        <fullName evidence="1">Transport-associated OB type 2 domain-containing protein</fullName>
    </recommendedName>
</protein>
<name>A0A0F9RXR4_9ZZZZ</name>
<dbReference type="EMBL" id="LAZR01002464">
    <property type="protein sequence ID" value="KKN29716.1"/>
    <property type="molecule type" value="Genomic_DNA"/>
</dbReference>
<sequence length="99" mass="10738">MTPVATFTNNLGLKADNDVEVLIRPDDVELVSDKNGNGTITERQFKGAQILYTVETAGLELHSLGDSYGGMSVGTKVDLKVAVDHMVVFDVKKKSKEKV</sequence>
<feature type="domain" description="Transport-associated OB type 2" evidence="1">
    <location>
        <begin position="21"/>
        <end position="89"/>
    </location>
</feature>
<gene>
    <name evidence="2" type="ORF">LCGC14_0841340</name>
</gene>
<dbReference type="InterPro" id="IPR012340">
    <property type="entry name" value="NA-bd_OB-fold"/>
</dbReference>
<dbReference type="Gene3D" id="2.40.50.100">
    <property type="match status" value="1"/>
</dbReference>
<dbReference type="GO" id="GO:0005524">
    <property type="term" value="F:ATP binding"/>
    <property type="evidence" value="ECO:0007669"/>
    <property type="project" value="InterPro"/>
</dbReference>
<dbReference type="Gene3D" id="2.40.50.140">
    <property type="entry name" value="Nucleic acid-binding proteins"/>
    <property type="match status" value="1"/>
</dbReference>